<evidence type="ECO:0000256" key="2">
    <source>
        <dbReference type="PROSITE-ProRule" id="PRU00497"/>
    </source>
</evidence>
<dbReference type="PROSITE" id="PS51155">
    <property type="entry name" value="CHIT_BIND_RR_2"/>
    <property type="match status" value="1"/>
</dbReference>
<keyword evidence="6" id="KW-1185">Reference proteome</keyword>
<dbReference type="PRINTS" id="PR00947">
    <property type="entry name" value="CUTICLE"/>
</dbReference>
<dbReference type="Pfam" id="PF00379">
    <property type="entry name" value="Chitin_bind_4"/>
    <property type="match status" value="1"/>
</dbReference>
<keyword evidence="4" id="KW-0732">Signal</keyword>
<keyword evidence="1 2" id="KW-0193">Cuticle</keyword>
<evidence type="ECO:0000256" key="1">
    <source>
        <dbReference type="ARBA" id="ARBA00022460"/>
    </source>
</evidence>
<dbReference type="GO" id="GO:0042302">
    <property type="term" value="F:structural constituent of cuticle"/>
    <property type="evidence" value="ECO:0007669"/>
    <property type="project" value="UniProtKB-UniRule"/>
</dbReference>
<proteinExistence type="predicted"/>
<comment type="caution">
    <text evidence="5">The sequence shown here is derived from an EMBL/GenBank/DDBJ whole genome shotgun (WGS) entry which is preliminary data.</text>
</comment>
<feature type="chain" id="PRO_5042253898" evidence="4">
    <location>
        <begin position="16"/>
        <end position="136"/>
    </location>
</feature>
<gene>
    <name evidence="5" type="ORF">Pmani_023834</name>
</gene>
<dbReference type="PROSITE" id="PS00233">
    <property type="entry name" value="CHIT_BIND_RR_1"/>
    <property type="match status" value="1"/>
</dbReference>
<dbReference type="Proteomes" id="UP001292094">
    <property type="component" value="Unassembled WGS sequence"/>
</dbReference>
<protein>
    <submittedName>
        <fullName evidence="5">Uncharacterized protein</fullName>
    </submittedName>
</protein>
<dbReference type="AlphaFoldDB" id="A0AAE1P8R8"/>
<dbReference type="EMBL" id="JAWZYT010002464">
    <property type="protein sequence ID" value="KAK4304200.1"/>
    <property type="molecule type" value="Genomic_DNA"/>
</dbReference>
<evidence type="ECO:0000256" key="4">
    <source>
        <dbReference type="SAM" id="SignalP"/>
    </source>
</evidence>
<evidence type="ECO:0000256" key="3">
    <source>
        <dbReference type="SAM" id="MobiDB-lite"/>
    </source>
</evidence>
<dbReference type="InterPro" id="IPR000618">
    <property type="entry name" value="Insect_cuticle"/>
</dbReference>
<evidence type="ECO:0000313" key="6">
    <source>
        <dbReference type="Proteomes" id="UP001292094"/>
    </source>
</evidence>
<dbReference type="InterPro" id="IPR031311">
    <property type="entry name" value="CHIT_BIND_RR_consensus"/>
</dbReference>
<feature type="region of interest" description="Disordered" evidence="3">
    <location>
        <begin position="57"/>
        <end position="78"/>
    </location>
</feature>
<evidence type="ECO:0000313" key="5">
    <source>
        <dbReference type="EMBL" id="KAK4304200.1"/>
    </source>
</evidence>
<reference evidence="5" key="1">
    <citation type="submission" date="2023-11" db="EMBL/GenBank/DDBJ databases">
        <title>Genome assemblies of two species of porcelain crab, Petrolisthes cinctipes and Petrolisthes manimaculis (Anomura: Porcellanidae).</title>
        <authorList>
            <person name="Angst P."/>
        </authorList>
    </citation>
    <scope>NUCLEOTIDE SEQUENCE</scope>
    <source>
        <strain evidence="5">PB745_02</strain>
        <tissue evidence="5">Gill</tissue>
    </source>
</reference>
<name>A0AAE1P8R8_9EUCA</name>
<accession>A0AAE1P8R8</accession>
<feature type="signal peptide" evidence="4">
    <location>
        <begin position="1"/>
        <end position="15"/>
    </location>
</feature>
<sequence length="136" mass="15063">MKFVVLACLAAVALASPQFRPTESRGSPRFYSVVRDNRDDRGDGNFNYEFETENGISTNVVGRPGSKGQSNMEGTFRFPLDDGTIMEVRFSADENGYRAESPLIPTPHPLPAHAIEQIRFAEAERARGGAPARRFQ</sequence>
<organism evidence="5 6">
    <name type="scientific">Petrolisthes manimaculis</name>
    <dbReference type="NCBI Taxonomy" id="1843537"/>
    <lineage>
        <taxon>Eukaryota</taxon>
        <taxon>Metazoa</taxon>
        <taxon>Ecdysozoa</taxon>
        <taxon>Arthropoda</taxon>
        <taxon>Crustacea</taxon>
        <taxon>Multicrustacea</taxon>
        <taxon>Malacostraca</taxon>
        <taxon>Eumalacostraca</taxon>
        <taxon>Eucarida</taxon>
        <taxon>Decapoda</taxon>
        <taxon>Pleocyemata</taxon>
        <taxon>Anomura</taxon>
        <taxon>Galatheoidea</taxon>
        <taxon>Porcellanidae</taxon>
        <taxon>Petrolisthes</taxon>
    </lineage>
</organism>